<dbReference type="PANTHER" id="PTHR43479:SF7">
    <property type="entry name" value="TETR-FAMILY TRANSCRIPTIONAL REGULATOR"/>
    <property type="match status" value="1"/>
</dbReference>
<dbReference type="Gene3D" id="1.10.357.10">
    <property type="entry name" value="Tetracycline Repressor, domain 2"/>
    <property type="match status" value="1"/>
</dbReference>
<organism evidence="4 5">
    <name type="scientific">Candidatus Blautia gallistercoris</name>
    <dbReference type="NCBI Taxonomy" id="2838490"/>
    <lineage>
        <taxon>Bacteria</taxon>
        <taxon>Bacillati</taxon>
        <taxon>Bacillota</taxon>
        <taxon>Clostridia</taxon>
        <taxon>Lachnospirales</taxon>
        <taxon>Lachnospiraceae</taxon>
        <taxon>Blautia</taxon>
    </lineage>
</organism>
<dbReference type="GO" id="GO:0016301">
    <property type="term" value="F:kinase activity"/>
    <property type="evidence" value="ECO:0007669"/>
    <property type="project" value="UniProtKB-KW"/>
</dbReference>
<proteinExistence type="predicted"/>
<evidence type="ECO:0000256" key="1">
    <source>
        <dbReference type="ARBA" id="ARBA00023125"/>
    </source>
</evidence>
<dbReference type="GO" id="GO:0003677">
    <property type="term" value="F:DNA binding"/>
    <property type="evidence" value="ECO:0007669"/>
    <property type="project" value="UniProtKB-UniRule"/>
</dbReference>
<dbReference type="AlphaFoldDB" id="A0A9D1WII3"/>
<keyword evidence="4" id="KW-0418">Kinase</keyword>
<comment type="caution">
    <text evidence="4">The sequence shown here is derived from an EMBL/GenBank/DDBJ whole genome shotgun (WGS) entry which is preliminary data.</text>
</comment>
<dbReference type="PANTHER" id="PTHR43479">
    <property type="entry name" value="ACREF/ENVCD OPERON REPRESSOR-RELATED"/>
    <property type="match status" value="1"/>
</dbReference>
<dbReference type="InterPro" id="IPR012738">
    <property type="entry name" value="Tscrpt_reg_DhaS"/>
</dbReference>
<dbReference type="InterPro" id="IPR039532">
    <property type="entry name" value="TetR_C_Firmicutes"/>
</dbReference>
<accession>A0A9D1WII3</accession>
<evidence type="ECO:0000313" key="5">
    <source>
        <dbReference type="Proteomes" id="UP000886817"/>
    </source>
</evidence>
<dbReference type="InterPro" id="IPR009057">
    <property type="entry name" value="Homeodomain-like_sf"/>
</dbReference>
<dbReference type="NCBIfam" id="TIGR02366">
    <property type="entry name" value="DHAK_reg"/>
    <property type="match status" value="1"/>
</dbReference>
<protein>
    <submittedName>
        <fullName evidence="4">Dihydroxyacetone kinase transcriptional activator DhaS</fullName>
    </submittedName>
</protein>
<evidence type="ECO:0000259" key="3">
    <source>
        <dbReference type="PROSITE" id="PS50977"/>
    </source>
</evidence>
<reference evidence="4" key="2">
    <citation type="submission" date="2021-04" db="EMBL/GenBank/DDBJ databases">
        <authorList>
            <person name="Gilroy R."/>
        </authorList>
    </citation>
    <scope>NUCLEOTIDE SEQUENCE</scope>
    <source>
        <strain evidence="4">ChiSjej1B19-8411</strain>
    </source>
</reference>
<reference evidence="4" key="1">
    <citation type="journal article" date="2021" name="PeerJ">
        <title>Extensive microbial diversity within the chicken gut microbiome revealed by metagenomics and culture.</title>
        <authorList>
            <person name="Gilroy R."/>
            <person name="Ravi A."/>
            <person name="Getino M."/>
            <person name="Pursley I."/>
            <person name="Horton D.L."/>
            <person name="Alikhan N.F."/>
            <person name="Baker D."/>
            <person name="Gharbi K."/>
            <person name="Hall N."/>
            <person name="Watson M."/>
            <person name="Adriaenssens E.M."/>
            <person name="Foster-Nyarko E."/>
            <person name="Jarju S."/>
            <person name="Secka A."/>
            <person name="Antonio M."/>
            <person name="Oren A."/>
            <person name="Chaudhuri R.R."/>
            <person name="La Ragione R."/>
            <person name="Hildebrand F."/>
            <person name="Pallen M.J."/>
        </authorList>
    </citation>
    <scope>NUCLEOTIDE SEQUENCE</scope>
    <source>
        <strain evidence="4">ChiSjej1B19-8411</strain>
    </source>
</reference>
<feature type="DNA-binding region" description="H-T-H motif" evidence="2">
    <location>
        <begin position="28"/>
        <end position="47"/>
    </location>
</feature>
<gene>
    <name evidence="4" type="primary">dhaS</name>
    <name evidence="4" type="ORF">IAA45_06995</name>
</gene>
<sequence>MSDSNITKRALAQALKELMKTQSIEKISVRNICEQCGLNRKSFYYHFKDKYELINWIYYTEFVEHALTQNIKASWELLDEMCVYFYENRNFYNKTFQIEGQNSFSEYFFSLIFSILSMNLEEAFREEPSVDPYAEFYTDALICAIKKWISRKDCESPEKFSRFLKTAILNVSRHTYEQYDQGEFSS</sequence>
<name>A0A9D1WII3_9FIRM</name>
<keyword evidence="1 2" id="KW-0238">DNA-binding</keyword>
<dbReference type="InterPro" id="IPR050624">
    <property type="entry name" value="HTH-type_Tx_Regulator"/>
</dbReference>
<evidence type="ECO:0000256" key="2">
    <source>
        <dbReference type="PROSITE-ProRule" id="PRU00335"/>
    </source>
</evidence>
<dbReference type="PROSITE" id="PS50977">
    <property type="entry name" value="HTH_TETR_2"/>
    <property type="match status" value="1"/>
</dbReference>
<dbReference type="InterPro" id="IPR001647">
    <property type="entry name" value="HTH_TetR"/>
</dbReference>
<dbReference type="Proteomes" id="UP000886817">
    <property type="component" value="Unassembled WGS sequence"/>
</dbReference>
<dbReference type="Pfam" id="PF14278">
    <property type="entry name" value="TetR_C_8"/>
    <property type="match status" value="1"/>
</dbReference>
<evidence type="ECO:0000313" key="4">
    <source>
        <dbReference type="EMBL" id="HIX59442.1"/>
    </source>
</evidence>
<keyword evidence="4" id="KW-0808">Transferase</keyword>
<feature type="domain" description="HTH tetR-type" evidence="3">
    <location>
        <begin position="5"/>
        <end position="65"/>
    </location>
</feature>
<dbReference type="SUPFAM" id="SSF46689">
    <property type="entry name" value="Homeodomain-like"/>
    <property type="match status" value="1"/>
</dbReference>
<dbReference type="EMBL" id="DXEX01000154">
    <property type="protein sequence ID" value="HIX59442.1"/>
    <property type="molecule type" value="Genomic_DNA"/>
</dbReference>
<dbReference type="Pfam" id="PF00440">
    <property type="entry name" value="TetR_N"/>
    <property type="match status" value="1"/>
</dbReference>